<evidence type="ECO:0008006" key="3">
    <source>
        <dbReference type="Google" id="ProtNLM"/>
    </source>
</evidence>
<evidence type="ECO:0000313" key="2">
    <source>
        <dbReference type="Proteomes" id="UP000071859"/>
    </source>
</evidence>
<dbReference type="SUPFAM" id="SSF54427">
    <property type="entry name" value="NTF2-like"/>
    <property type="match status" value="1"/>
</dbReference>
<dbReference type="EMBL" id="FCOX02000009">
    <property type="protein sequence ID" value="SAK66075.1"/>
    <property type="molecule type" value="Genomic_DNA"/>
</dbReference>
<dbReference type="AlphaFoldDB" id="A0A158B7L3"/>
<evidence type="ECO:0000313" key="1">
    <source>
        <dbReference type="EMBL" id="SAK66075.1"/>
    </source>
</evidence>
<keyword evidence="2" id="KW-1185">Reference proteome</keyword>
<accession>A0A158B7L3</accession>
<sequence>MLDEAGAIQATLNLIEAENLSSTSGPKAVEDATPLLCEGLVFTSSKGDELGKLKYLEVLREGKPGVRKPQLPFDKVWVQQKLAVVRGVIEWEGKTFRNLWVFEAADGRWCCVAWQVTAHPEAGYPKP</sequence>
<name>A0A158B7L3_9BURK</name>
<dbReference type="Gene3D" id="3.10.450.50">
    <property type="match status" value="1"/>
</dbReference>
<gene>
    <name evidence="1" type="ORF">AWB78_02381</name>
</gene>
<protein>
    <recommendedName>
        <fullName evidence="3">DUF4440 domain-containing protein</fullName>
    </recommendedName>
</protein>
<dbReference type="RefSeq" id="WP_062604723.1">
    <property type="nucleotide sequence ID" value="NZ_FCOX02000009.1"/>
</dbReference>
<comment type="caution">
    <text evidence="1">The sequence shown here is derived from an EMBL/GenBank/DDBJ whole genome shotgun (WGS) entry which is preliminary data.</text>
</comment>
<organism evidence="1 2">
    <name type="scientific">Caballeronia calidae</name>
    <dbReference type="NCBI Taxonomy" id="1777139"/>
    <lineage>
        <taxon>Bacteria</taxon>
        <taxon>Pseudomonadati</taxon>
        <taxon>Pseudomonadota</taxon>
        <taxon>Betaproteobacteria</taxon>
        <taxon>Burkholderiales</taxon>
        <taxon>Burkholderiaceae</taxon>
        <taxon>Caballeronia</taxon>
    </lineage>
</organism>
<reference evidence="1" key="1">
    <citation type="submission" date="2016-01" db="EMBL/GenBank/DDBJ databases">
        <authorList>
            <person name="Peeters C."/>
        </authorList>
    </citation>
    <scope>NUCLEOTIDE SEQUENCE</scope>
    <source>
        <strain evidence="1">LMG 29321</strain>
    </source>
</reference>
<proteinExistence type="predicted"/>
<dbReference type="Proteomes" id="UP000071859">
    <property type="component" value="Unassembled WGS sequence"/>
</dbReference>
<dbReference type="InterPro" id="IPR032710">
    <property type="entry name" value="NTF2-like_dom_sf"/>
</dbReference>